<dbReference type="InterPro" id="IPR023900">
    <property type="entry name" value="CN_Hdrtase_asu/SCN_Hdrlase_gsu"/>
</dbReference>
<evidence type="ECO:0000256" key="3">
    <source>
        <dbReference type="ARBA" id="ARBA00022723"/>
    </source>
</evidence>
<dbReference type="NCBIfam" id="TIGR01323">
    <property type="entry name" value="nitrile_alph"/>
    <property type="match status" value="1"/>
</dbReference>
<protein>
    <recommendedName>
        <fullName evidence="2">nitrile hydratase</fullName>
        <ecNumber evidence="2">4.2.1.84</ecNumber>
    </recommendedName>
</protein>
<dbReference type="STRING" id="1156985.SAMN04488118_105281"/>
<dbReference type="RefSeq" id="WP_090218679.1">
    <property type="nucleotide sequence ID" value="NZ_FMWG01000005.1"/>
</dbReference>
<dbReference type="PIRSF" id="PIRSF001426">
    <property type="entry name" value="NHase_alpha"/>
    <property type="match status" value="1"/>
</dbReference>
<keyword evidence="4" id="KW-0456">Lyase</keyword>
<dbReference type="GO" id="GO:0018822">
    <property type="term" value="F:nitrile hydratase activity"/>
    <property type="evidence" value="ECO:0007669"/>
    <property type="project" value="UniProtKB-EC"/>
</dbReference>
<evidence type="ECO:0000256" key="5">
    <source>
        <dbReference type="ARBA" id="ARBA00044877"/>
    </source>
</evidence>
<gene>
    <name evidence="8" type="ORF">SAMN04488118_105281</name>
</gene>
<feature type="binding site" evidence="6">
    <location>
        <position position="105"/>
    </location>
    <ligand>
        <name>Fe(3+)</name>
        <dbReference type="ChEBI" id="CHEBI:29034"/>
    </ligand>
</feature>
<keyword evidence="6" id="KW-0408">Iron</keyword>
<reference evidence="8 9" key="1">
    <citation type="submission" date="2016-10" db="EMBL/GenBank/DDBJ databases">
        <authorList>
            <person name="de Groot N.N."/>
        </authorList>
    </citation>
    <scope>NUCLEOTIDE SEQUENCE [LARGE SCALE GENOMIC DNA]</scope>
    <source>
        <strain evidence="8 9">U95</strain>
    </source>
</reference>
<dbReference type="InterPro" id="IPR004232">
    <property type="entry name" value="CN_Hdrtase_a/SCN_Hdrlase_g"/>
</dbReference>
<dbReference type="GO" id="GO:0046914">
    <property type="term" value="F:transition metal ion binding"/>
    <property type="evidence" value="ECO:0007669"/>
    <property type="project" value="InterPro"/>
</dbReference>
<evidence type="ECO:0000256" key="6">
    <source>
        <dbReference type="PIRSR" id="PIRSR001426-1"/>
    </source>
</evidence>
<name>A0A1G5QSI9_9RHOB</name>
<keyword evidence="3 6" id="KW-0479">Metal-binding</keyword>
<feature type="domain" description="Nitrile hydratase alpha/Thiocyanate hydrolase gamma" evidence="7">
    <location>
        <begin position="13"/>
        <end position="194"/>
    </location>
</feature>
<evidence type="ECO:0000259" key="7">
    <source>
        <dbReference type="Pfam" id="PF02979"/>
    </source>
</evidence>
<evidence type="ECO:0000313" key="9">
    <source>
        <dbReference type="Proteomes" id="UP000198767"/>
    </source>
</evidence>
<dbReference type="EMBL" id="FMWG01000005">
    <property type="protein sequence ID" value="SCZ64636.1"/>
    <property type="molecule type" value="Genomic_DNA"/>
</dbReference>
<dbReference type="InterPro" id="IPR036648">
    <property type="entry name" value="CN_Hdrase_a/SCN_Hdrase_g_sf"/>
</dbReference>
<evidence type="ECO:0000313" key="8">
    <source>
        <dbReference type="EMBL" id="SCZ64636.1"/>
    </source>
</evidence>
<dbReference type="OrthoDB" id="528553at2"/>
<keyword evidence="9" id="KW-1185">Reference proteome</keyword>
<feature type="binding site" evidence="6">
    <location>
        <position position="110"/>
    </location>
    <ligand>
        <name>Fe(3+)</name>
        <dbReference type="ChEBI" id="CHEBI:29034"/>
    </ligand>
</feature>
<accession>A0A1G5QSI9</accession>
<evidence type="ECO:0000256" key="4">
    <source>
        <dbReference type="ARBA" id="ARBA00023239"/>
    </source>
</evidence>
<feature type="binding site" evidence="6">
    <location>
        <position position="109"/>
    </location>
    <ligand>
        <name>Fe(3+)</name>
        <dbReference type="ChEBI" id="CHEBI:29034"/>
    </ligand>
</feature>
<dbReference type="EC" id="4.2.1.84" evidence="2"/>
<dbReference type="Pfam" id="PF02979">
    <property type="entry name" value="NHase_alpha"/>
    <property type="match status" value="1"/>
</dbReference>
<feature type="binding site" evidence="6">
    <location>
        <position position="108"/>
    </location>
    <ligand>
        <name>Fe(3+)</name>
        <dbReference type="ChEBI" id="CHEBI:29034"/>
    </ligand>
</feature>
<evidence type="ECO:0000256" key="2">
    <source>
        <dbReference type="ARBA" id="ARBA00013079"/>
    </source>
</evidence>
<proteinExistence type="inferred from homology"/>
<comment type="similarity">
    <text evidence="1">Belongs to the nitrile hydratase subunit alpha family.</text>
</comment>
<dbReference type="Gene3D" id="3.90.330.10">
    <property type="entry name" value="Nitrile hydratase alpha /Thiocyanate hydrolase gamma"/>
    <property type="match status" value="1"/>
</dbReference>
<organism evidence="8 9">
    <name type="scientific">Epibacterium ulvae</name>
    <dbReference type="NCBI Taxonomy" id="1156985"/>
    <lineage>
        <taxon>Bacteria</taxon>
        <taxon>Pseudomonadati</taxon>
        <taxon>Pseudomonadota</taxon>
        <taxon>Alphaproteobacteria</taxon>
        <taxon>Rhodobacterales</taxon>
        <taxon>Roseobacteraceae</taxon>
        <taxon>Epibacterium</taxon>
    </lineage>
</organism>
<dbReference type="SUPFAM" id="SSF56209">
    <property type="entry name" value="Nitrile hydratase alpha chain"/>
    <property type="match status" value="1"/>
</dbReference>
<dbReference type="Proteomes" id="UP000198767">
    <property type="component" value="Unassembled WGS sequence"/>
</dbReference>
<dbReference type="InterPro" id="IPR018141">
    <property type="entry name" value="Nitrile_hydratase_asu"/>
</dbReference>
<sequence length="204" mass="22614">MAPHSHDHSHLTETEARVRALESLLSEKGYIDSAAVDEIVQTYETKIGPQNGAHVVAKSWVDADFRKWLEEDSTAAIHSLGYTSRQGEHIDAVFNSDDTHHLVVCTLCSCYPWSVLGLPPTWYKSPPFRSRAVIDPRGVLNDFGITLPETTKVEVHDSTSEVRYLVIPQRPAGTEGWSEKQLAKLVTRNSMIGTGFARTAEALS</sequence>
<comment type="catalytic activity">
    <reaction evidence="5">
        <text>an aliphatic primary amide = an aliphatic nitrile + H2O</text>
        <dbReference type="Rhea" id="RHEA:12673"/>
        <dbReference type="ChEBI" id="CHEBI:15377"/>
        <dbReference type="ChEBI" id="CHEBI:65285"/>
        <dbReference type="ChEBI" id="CHEBI:80291"/>
        <dbReference type="EC" id="4.2.1.84"/>
    </reaction>
</comment>
<dbReference type="AlphaFoldDB" id="A0A1G5QSI9"/>
<evidence type="ECO:0000256" key="1">
    <source>
        <dbReference type="ARBA" id="ARBA00009363"/>
    </source>
</evidence>